<name>D8RJR8_SELML</name>
<dbReference type="AlphaFoldDB" id="D8RJR8"/>
<protein>
    <submittedName>
        <fullName evidence="2">Uncharacterized protein</fullName>
    </submittedName>
</protein>
<feature type="compositionally biased region" description="Basic and acidic residues" evidence="1">
    <location>
        <begin position="150"/>
        <end position="159"/>
    </location>
</feature>
<dbReference type="Proteomes" id="UP000001514">
    <property type="component" value="Unassembled WGS sequence"/>
</dbReference>
<dbReference type="InParanoid" id="D8RJR8"/>
<dbReference type="KEGG" id="smo:SELMODRAFT_441467"/>
<feature type="compositionally biased region" description="Polar residues" evidence="1">
    <location>
        <begin position="161"/>
        <end position="170"/>
    </location>
</feature>
<dbReference type="PANTHER" id="PTHR34660">
    <property type="entry name" value="MYB-LIKE PROTEIN X"/>
    <property type="match status" value="1"/>
</dbReference>
<dbReference type="HOGENOM" id="CLU_736503_0_0_1"/>
<feature type="region of interest" description="Disordered" evidence="1">
    <location>
        <begin position="219"/>
        <end position="309"/>
    </location>
</feature>
<dbReference type="EMBL" id="GL377581">
    <property type="protein sequence ID" value="EFJ27764.1"/>
    <property type="molecule type" value="Genomic_DNA"/>
</dbReference>
<evidence type="ECO:0000313" key="2">
    <source>
        <dbReference type="EMBL" id="EFJ27764.1"/>
    </source>
</evidence>
<evidence type="ECO:0000256" key="1">
    <source>
        <dbReference type="SAM" id="MobiDB-lite"/>
    </source>
</evidence>
<evidence type="ECO:0000313" key="3">
    <source>
        <dbReference type="Proteomes" id="UP000001514"/>
    </source>
</evidence>
<feature type="compositionally biased region" description="Basic and acidic residues" evidence="1">
    <location>
        <begin position="230"/>
        <end position="309"/>
    </location>
</feature>
<feature type="region of interest" description="Disordered" evidence="1">
    <location>
        <begin position="334"/>
        <end position="353"/>
    </location>
</feature>
<feature type="region of interest" description="Disordered" evidence="1">
    <location>
        <begin position="26"/>
        <end position="205"/>
    </location>
</feature>
<feature type="compositionally biased region" description="Basic and acidic residues" evidence="1">
    <location>
        <begin position="334"/>
        <end position="347"/>
    </location>
</feature>
<feature type="compositionally biased region" description="Low complexity" evidence="1">
    <location>
        <begin position="171"/>
        <end position="191"/>
    </location>
</feature>
<reference evidence="2 3" key="1">
    <citation type="journal article" date="2011" name="Science">
        <title>The Selaginella genome identifies genetic changes associated with the evolution of vascular plants.</title>
        <authorList>
            <person name="Banks J.A."/>
            <person name="Nishiyama T."/>
            <person name="Hasebe M."/>
            <person name="Bowman J.L."/>
            <person name="Gribskov M."/>
            <person name="dePamphilis C."/>
            <person name="Albert V.A."/>
            <person name="Aono N."/>
            <person name="Aoyama T."/>
            <person name="Ambrose B.A."/>
            <person name="Ashton N.W."/>
            <person name="Axtell M.J."/>
            <person name="Barker E."/>
            <person name="Barker M.S."/>
            <person name="Bennetzen J.L."/>
            <person name="Bonawitz N.D."/>
            <person name="Chapple C."/>
            <person name="Cheng C."/>
            <person name="Correa L.G."/>
            <person name="Dacre M."/>
            <person name="DeBarry J."/>
            <person name="Dreyer I."/>
            <person name="Elias M."/>
            <person name="Engstrom E.M."/>
            <person name="Estelle M."/>
            <person name="Feng L."/>
            <person name="Finet C."/>
            <person name="Floyd S.K."/>
            <person name="Frommer W.B."/>
            <person name="Fujita T."/>
            <person name="Gramzow L."/>
            <person name="Gutensohn M."/>
            <person name="Harholt J."/>
            <person name="Hattori M."/>
            <person name="Heyl A."/>
            <person name="Hirai T."/>
            <person name="Hiwatashi Y."/>
            <person name="Ishikawa M."/>
            <person name="Iwata M."/>
            <person name="Karol K.G."/>
            <person name="Koehler B."/>
            <person name="Kolukisaoglu U."/>
            <person name="Kubo M."/>
            <person name="Kurata T."/>
            <person name="Lalonde S."/>
            <person name="Li K."/>
            <person name="Li Y."/>
            <person name="Litt A."/>
            <person name="Lyons E."/>
            <person name="Manning G."/>
            <person name="Maruyama T."/>
            <person name="Michael T.P."/>
            <person name="Mikami K."/>
            <person name="Miyazaki S."/>
            <person name="Morinaga S."/>
            <person name="Murata T."/>
            <person name="Mueller-Roeber B."/>
            <person name="Nelson D.R."/>
            <person name="Obara M."/>
            <person name="Oguri Y."/>
            <person name="Olmstead R.G."/>
            <person name="Onodera N."/>
            <person name="Petersen B.L."/>
            <person name="Pils B."/>
            <person name="Prigge M."/>
            <person name="Rensing S.A."/>
            <person name="Riano-Pachon D.M."/>
            <person name="Roberts A.W."/>
            <person name="Sato Y."/>
            <person name="Scheller H.V."/>
            <person name="Schulz B."/>
            <person name="Schulz C."/>
            <person name="Shakirov E.V."/>
            <person name="Shibagaki N."/>
            <person name="Shinohara N."/>
            <person name="Shippen D.E."/>
            <person name="Soerensen I."/>
            <person name="Sotooka R."/>
            <person name="Sugimoto N."/>
            <person name="Sugita M."/>
            <person name="Sumikawa N."/>
            <person name="Tanurdzic M."/>
            <person name="Theissen G."/>
            <person name="Ulvskov P."/>
            <person name="Wakazuki S."/>
            <person name="Weng J.K."/>
            <person name="Willats W.W."/>
            <person name="Wipf D."/>
            <person name="Wolf P.G."/>
            <person name="Yang L."/>
            <person name="Zimmer A.D."/>
            <person name="Zhu Q."/>
            <person name="Mitros T."/>
            <person name="Hellsten U."/>
            <person name="Loque D."/>
            <person name="Otillar R."/>
            <person name="Salamov A."/>
            <person name="Schmutz J."/>
            <person name="Shapiro H."/>
            <person name="Lindquist E."/>
            <person name="Lucas S."/>
            <person name="Rokhsar D."/>
            <person name="Grigoriev I.V."/>
        </authorList>
    </citation>
    <scope>NUCLEOTIDE SEQUENCE [LARGE SCALE GENOMIC DNA]</scope>
</reference>
<gene>
    <name evidence="2" type="ORF">SELMODRAFT_441467</name>
</gene>
<accession>D8RJR8</accession>
<dbReference type="PANTHER" id="PTHR34660:SF3">
    <property type="entry name" value="RRM DOMAIN-CONTAINING PROTEIN"/>
    <property type="match status" value="1"/>
</dbReference>
<organism evidence="3">
    <name type="scientific">Selaginella moellendorffii</name>
    <name type="common">Spikemoss</name>
    <dbReference type="NCBI Taxonomy" id="88036"/>
    <lineage>
        <taxon>Eukaryota</taxon>
        <taxon>Viridiplantae</taxon>
        <taxon>Streptophyta</taxon>
        <taxon>Embryophyta</taxon>
        <taxon>Tracheophyta</taxon>
        <taxon>Lycopodiopsida</taxon>
        <taxon>Selaginellales</taxon>
        <taxon>Selaginellaceae</taxon>
        <taxon>Selaginella</taxon>
    </lineage>
</organism>
<feature type="compositionally biased region" description="Basic residues" evidence="1">
    <location>
        <begin position="35"/>
        <end position="50"/>
    </location>
</feature>
<dbReference type="Gramene" id="EFJ27764">
    <property type="protein sequence ID" value="EFJ27764"/>
    <property type="gene ID" value="SELMODRAFT_441467"/>
</dbReference>
<keyword evidence="3" id="KW-1185">Reference proteome</keyword>
<proteinExistence type="predicted"/>
<sequence>MSRCHPYPPPGYEKKATTELIADIVPAAQVATSKEKHKHRDKEKKKKRKRDDKNENNSPCWDLGIHLPVFTDKDKRSSKNQKTHASSNDVSGGENGRLQAAADSKSATGSTKAGKGLQDAKLSDRVTGTGTGWQEAKAPETGKAVLQEAKATETGKVLEARSSSSTQVLDGSSNSKSNSNSKAGVAAAVASTSKYVVTDTEINGKVPLVMVKPLDTGQVVAQQQGQQHQHHQDQKIEDDRGKREDQERENDRAKREDQMKEDDRARREDQKKEDGRVRREDQEQKQDTKKKSPPSVEKEKEKEKRHRFPEIKLAEIKEERLEEDDAHLEWLYHKRRRDEGKKPGEEKEREEEDQVWAEARFLPAVGVYALPYVVPY</sequence>